<accession>A0A0K2VGH0</accession>
<evidence type="ECO:0000313" key="1">
    <source>
        <dbReference type="EMBL" id="CDW49569.1"/>
    </source>
</evidence>
<organism evidence="1">
    <name type="scientific">Lepeophtheirus salmonis</name>
    <name type="common">Salmon louse</name>
    <name type="synonym">Caligus salmonis</name>
    <dbReference type="NCBI Taxonomy" id="72036"/>
    <lineage>
        <taxon>Eukaryota</taxon>
        <taxon>Metazoa</taxon>
        <taxon>Ecdysozoa</taxon>
        <taxon>Arthropoda</taxon>
        <taxon>Crustacea</taxon>
        <taxon>Multicrustacea</taxon>
        <taxon>Hexanauplia</taxon>
        <taxon>Copepoda</taxon>
        <taxon>Siphonostomatoida</taxon>
        <taxon>Caligidae</taxon>
        <taxon>Lepeophtheirus</taxon>
    </lineage>
</organism>
<proteinExistence type="predicted"/>
<protein>
    <submittedName>
        <fullName evidence="1">Uncharacterized protein</fullName>
    </submittedName>
</protein>
<dbReference type="AlphaFoldDB" id="A0A0K2VGH0"/>
<dbReference type="EMBL" id="HACA01032208">
    <property type="protein sequence ID" value="CDW49569.1"/>
    <property type="molecule type" value="Transcribed_RNA"/>
</dbReference>
<reference evidence="1" key="1">
    <citation type="submission" date="2014-05" db="EMBL/GenBank/DDBJ databases">
        <authorList>
            <person name="Chronopoulou M."/>
        </authorList>
    </citation>
    <scope>NUCLEOTIDE SEQUENCE</scope>
    <source>
        <tissue evidence="1">Whole organism</tissue>
    </source>
</reference>
<name>A0A0K2VGH0_LEPSM</name>
<sequence>MCHQRNCCVRSCIWISLLI</sequence>